<dbReference type="InterPro" id="IPR000352">
    <property type="entry name" value="Pep_chain_release_fac_I"/>
</dbReference>
<dbReference type="GO" id="GO:0004045">
    <property type="term" value="F:peptidyl-tRNA hydrolase activity"/>
    <property type="evidence" value="ECO:0007669"/>
    <property type="project" value="TreeGrafter"/>
</dbReference>
<dbReference type="GO" id="GO:0070126">
    <property type="term" value="P:mitochondrial translational termination"/>
    <property type="evidence" value="ECO:0007669"/>
    <property type="project" value="TreeGrafter"/>
</dbReference>
<reference evidence="2" key="1">
    <citation type="journal article" date="2020" name="Stud. Mycol.">
        <title>101 Dothideomycetes genomes: a test case for predicting lifestyles and emergence of pathogens.</title>
        <authorList>
            <person name="Haridas S."/>
            <person name="Albert R."/>
            <person name="Binder M."/>
            <person name="Bloem J."/>
            <person name="Labutti K."/>
            <person name="Salamov A."/>
            <person name="Andreopoulos B."/>
            <person name="Baker S."/>
            <person name="Barry K."/>
            <person name="Bills G."/>
            <person name="Bluhm B."/>
            <person name="Cannon C."/>
            <person name="Castanera R."/>
            <person name="Culley D."/>
            <person name="Daum C."/>
            <person name="Ezra D."/>
            <person name="Gonzalez J."/>
            <person name="Henrissat B."/>
            <person name="Kuo A."/>
            <person name="Liang C."/>
            <person name="Lipzen A."/>
            <person name="Lutzoni F."/>
            <person name="Magnuson J."/>
            <person name="Mondo S."/>
            <person name="Nolan M."/>
            <person name="Ohm R."/>
            <person name="Pangilinan J."/>
            <person name="Park H.-J."/>
            <person name="Ramirez L."/>
            <person name="Alfaro M."/>
            <person name="Sun H."/>
            <person name="Tritt A."/>
            <person name="Yoshinaga Y."/>
            <person name="Zwiers L.-H."/>
            <person name="Turgeon B."/>
            <person name="Goodwin S."/>
            <person name="Spatafora J."/>
            <person name="Crous P."/>
            <person name="Grigoriev I."/>
        </authorList>
    </citation>
    <scope>NUCLEOTIDE SEQUENCE</scope>
    <source>
        <strain evidence="2">CBS 262.69</strain>
    </source>
</reference>
<organism evidence="2 3">
    <name type="scientific">Trichodelitschia bisporula</name>
    <dbReference type="NCBI Taxonomy" id="703511"/>
    <lineage>
        <taxon>Eukaryota</taxon>
        <taxon>Fungi</taxon>
        <taxon>Dikarya</taxon>
        <taxon>Ascomycota</taxon>
        <taxon>Pezizomycotina</taxon>
        <taxon>Dothideomycetes</taxon>
        <taxon>Dothideomycetes incertae sedis</taxon>
        <taxon>Phaeotrichales</taxon>
        <taxon>Phaeotrichaceae</taxon>
        <taxon>Trichodelitschia</taxon>
    </lineage>
</organism>
<dbReference type="EMBL" id="ML996696">
    <property type="protein sequence ID" value="KAF2400132.1"/>
    <property type="molecule type" value="Genomic_DNA"/>
</dbReference>
<evidence type="ECO:0000259" key="1">
    <source>
        <dbReference type="Pfam" id="PF00472"/>
    </source>
</evidence>
<dbReference type="GO" id="GO:0016150">
    <property type="term" value="F:translation release factor activity, codon nonspecific"/>
    <property type="evidence" value="ECO:0007669"/>
    <property type="project" value="TreeGrafter"/>
</dbReference>
<proteinExistence type="predicted"/>
<evidence type="ECO:0000313" key="3">
    <source>
        <dbReference type="Proteomes" id="UP000799640"/>
    </source>
</evidence>
<keyword evidence="3" id="KW-1185">Reference proteome</keyword>
<dbReference type="Pfam" id="PF00472">
    <property type="entry name" value="RF-1"/>
    <property type="match status" value="1"/>
</dbReference>
<accession>A0A6G1HVU8</accession>
<dbReference type="GO" id="GO:0005762">
    <property type="term" value="C:mitochondrial large ribosomal subunit"/>
    <property type="evidence" value="ECO:0007669"/>
    <property type="project" value="TreeGrafter"/>
</dbReference>
<protein>
    <recommendedName>
        <fullName evidence="1">Prokaryotic-type class I peptide chain release factors domain-containing protein</fullName>
    </recommendedName>
</protein>
<dbReference type="InterPro" id="IPR052104">
    <property type="entry name" value="Mito_Release_Factor_mL62"/>
</dbReference>
<dbReference type="AlphaFoldDB" id="A0A6G1HVU8"/>
<dbReference type="SUPFAM" id="SSF110916">
    <property type="entry name" value="Peptidyl-tRNA hydrolase domain-like"/>
    <property type="match status" value="1"/>
</dbReference>
<dbReference type="PANTHER" id="PTHR11075:SF54">
    <property type="entry name" value="LARGE RIBOSOMAL SUBUNIT PROTEIN ML62"/>
    <property type="match status" value="1"/>
</dbReference>
<dbReference type="PANTHER" id="PTHR11075">
    <property type="entry name" value="PEPTIDE CHAIN RELEASE FACTOR"/>
    <property type="match status" value="1"/>
</dbReference>
<dbReference type="OrthoDB" id="270639at2759"/>
<feature type="domain" description="Prokaryotic-type class I peptide chain release factors" evidence="1">
    <location>
        <begin position="42"/>
        <end position="144"/>
    </location>
</feature>
<dbReference type="Proteomes" id="UP000799640">
    <property type="component" value="Unassembled WGS sequence"/>
</dbReference>
<dbReference type="Gene3D" id="3.30.160.20">
    <property type="match status" value="1"/>
</dbReference>
<evidence type="ECO:0000313" key="2">
    <source>
        <dbReference type="EMBL" id="KAF2400132.1"/>
    </source>
</evidence>
<gene>
    <name evidence="2" type="ORF">EJ06DRAFT_557185</name>
</gene>
<sequence length="157" mass="17205">MMQFVRLLDVSRVSSLRSRRLFSTAEIAEARRWVASFSPNTVPRQLCEISFSRSSGPGGQNVNKVNSKATLRLPLGALLPLLPPILHQPIRQSRYYAAKSNALVIQADDSRKQGDNVESCFSRLHEAIVEVAAEAVPGETSVTQARRVKELSTTSGG</sequence>
<name>A0A6G1HVU8_9PEZI</name>